<dbReference type="GO" id="GO:0043856">
    <property type="term" value="F:anti-sigma factor antagonist activity"/>
    <property type="evidence" value="ECO:0007669"/>
    <property type="project" value="InterPro"/>
</dbReference>
<sequence length="113" mass="13141">MEHTHFTYEAWENSLIIHMPREIDHHNCRNMKRDTDLLLEENYINCIVFDFTHTEFMDSSGVGILLNRYKQMDASRGRAVYYGAGPQVKRILEMAGIGRLMNGYATREEALNG</sequence>
<evidence type="ECO:0000313" key="4">
    <source>
        <dbReference type="EMBL" id="HJC05457.1"/>
    </source>
</evidence>
<dbReference type="SUPFAM" id="SSF52091">
    <property type="entry name" value="SpoIIaa-like"/>
    <property type="match status" value="1"/>
</dbReference>
<evidence type="ECO:0000256" key="1">
    <source>
        <dbReference type="ARBA" id="ARBA00009013"/>
    </source>
</evidence>
<comment type="caution">
    <text evidence="4">The sequence shown here is derived from an EMBL/GenBank/DDBJ whole genome shotgun (WGS) entry which is preliminary data.</text>
</comment>
<protein>
    <recommendedName>
        <fullName evidence="2">Anti-sigma factor antagonist</fullName>
    </recommendedName>
</protein>
<dbReference type="EMBL" id="DWWT01000019">
    <property type="protein sequence ID" value="HJC05457.1"/>
    <property type="molecule type" value="Genomic_DNA"/>
</dbReference>
<dbReference type="InterPro" id="IPR002645">
    <property type="entry name" value="STAS_dom"/>
</dbReference>
<gene>
    <name evidence="4" type="ORF">H9704_04800</name>
</gene>
<accession>A0A9D2MZ59</accession>
<dbReference type="Pfam" id="PF01740">
    <property type="entry name" value="STAS"/>
    <property type="match status" value="1"/>
</dbReference>
<evidence type="ECO:0000313" key="5">
    <source>
        <dbReference type="Proteomes" id="UP000823910"/>
    </source>
</evidence>
<dbReference type="NCBIfam" id="TIGR00377">
    <property type="entry name" value="ant_ant_sig"/>
    <property type="match status" value="1"/>
</dbReference>
<evidence type="ECO:0000259" key="3">
    <source>
        <dbReference type="PROSITE" id="PS50801"/>
    </source>
</evidence>
<dbReference type="PROSITE" id="PS50801">
    <property type="entry name" value="STAS"/>
    <property type="match status" value="1"/>
</dbReference>
<organism evidence="4 5">
    <name type="scientific">Candidatus Enterocloster excrementipullorum</name>
    <dbReference type="NCBI Taxonomy" id="2838559"/>
    <lineage>
        <taxon>Bacteria</taxon>
        <taxon>Bacillati</taxon>
        <taxon>Bacillota</taxon>
        <taxon>Clostridia</taxon>
        <taxon>Lachnospirales</taxon>
        <taxon>Lachnospiraceae</taxon>
        <taxon>Enterocloster</taxon>
    </lineage>
</organism>
<evidence type="ECO:0000256" key="2">
    <source>
        <dbReference type="RuleBase" id="RU003749"/>
    </source>
</evidence>
<reference evidence="4" key="1">
    <citation type="journal article" date="2021" name="PeerJ">
        <title>Extensive microbial diversity within the chicken gut microbiome revealed by metagenomics and culture.</title>
        <authorList>
            <person name="Gilroy R."/>
            <person name="Ravi A."/>
            <person name="Getino M."/>
            <person name="Pursley I."/>
            <person name="Horton D.L."/>
            <person name="Alikhan N.F."/>
            <person name="Baker D."/>
            <person name="Gharbi K."/>
            <person name="Hall N."/>
            <person name="Watson M."/>
            <person name="Adriaenssens E.M."/>
            <person name="Foster-Nyarko E."/>
            <person name="Jarju S."/>
            <person name="Secka A."/>
            <person name="Antonio M."/>
            <person name="Oren A."/>
            <person name="Chaudhuri R.R."/>
            <person name="La Ragione R."/>
            <person name="Hildebrand F."/>
            <person name="Pallen M.J."/>
        </authorList>
    </citation>
    <scope>NUCLEOTIDE SEQUENCE</scope>
    <source>
        <strain evidence="4">CHK180-15479</strain>
    </source>
</reference>
<proteinExistence type="inferred from homology"/>
<name>A0A9D2MZ59_9FIRM</name>
<dbReference type="CDD" id="cd07043">
    <property type="entry name" value="STAS_anti-anti-sigma_factors"/>
    <property type="match status" value="1"/>
</dbReference>
<dbReference type="PANTHER" id="PTHR33495:SF2">
    <property type="entry name" value="ANTI-SIGMA FACTOR ANTAGONIST TM_1081-RELATED"/>
    <property type="match status" value="1"/>
</dbReference>
<comment type="similarity">
    <text evidence="1 2">Belongs to the anti-sigma-factor antagonist family.</text>
</comment>
<dbReference type="PANTHER" id="PTHR33495">
    <property type="entry name" value="ANTI-SIGMA FACTOR ANTAGONIST TM_1081-RELATED-RELATED"/>
    <property type="match status" value="1"/>
</dbReference>
<dbReference type="AlphaFoldDB" id="A0A9D2MZ59"/>
<dbReference type="InterPro" id="IPR036513">
    <property type="entry name" value="STAS_dom_sf"/>
</dbReference>
<dbReference type="InterPro" id="IPR003658">
    <property type="entry name" value="Anti-sigma_ant"/>
</dbReference>
<dbReference type="Proteomes" id="UP000823910">
    <property type="component" value="Unassembled WGS sequence"/>
</dbReference>
<feature type="domain" description="STAS" evidence="3">
    <location>
        <begin position="4"/>
        <end position="113"/>
    </location>
</feature>
<dbReference type="Gene3D" id="3.30.750.24">
    <property type="entry name" value="STAS domain"/>
    <property type="match status" value="1"/>
</dbReference>
<reference evidence="4" key="2">
    <citation type="submission" date="2021-04" db="EMBL/GenBank/DDBJ databases">
        <authorList>
            <person name="Gilroy R."/>
        </authorList>
    </citation>
    <scope>NUCLEOTIDE SEQUENCE</scope>
    <source>
        <strain evidence="4">CHK180-15479</strain>
    </source>
</reference>